<reference evidence="2 3" key="1">
    <citation type="submission" date="2024-01" db="EMBL/GenBank/DDBJ databases">
        <title>The genomes of 5 underutilized Papilionoideae crops provide insights into root nodulation and disease resistanc.</title>
        <authorList>
            <person name="Yuan L."/>
        </authorList>
    </citation>
    <scope>NUCLEOTIDE SEQUENCE [LARGE SCALE GENOMIC DNA]</scope>
    <source>
        <strain evidence="2">ZHUSHIDOU_FW_LH</strain>
        <tissue evidence="2">Leaf</tissue>
    </source>
</reference>
<accession>A0AAN9E8N1</accession>
<feature type="compositionally biased region" description="Pro residues" evidence="1">
    <location>
        <begin position="9"/>
        <end position="24"/>
    </location>
</feature>
<keyword evidence="3" id="KW-1185">Reference proteome</keyword>
<sequence length="283" mass="32003">MAKKKGRPPKSPSPLISSPPPPSIPKNLDLDQLDDDDFEDIDNLSPKKAASILKKLDELRSKIKGKAMIQTIEAEKEDQQGKSSKEEEASNKRVSVWDTIDEGTVPKENVESASQVVKEVLQAHGIDETVSIVNESQMEKETSGAVEVEQGNIEKEEFGNCGVSDHSPMVIHWPQFEGSKGQSFKFLNHLTLDPEFIQIVSLNWSRSREGCAMYRIMRNLEQLKNGLKDLNQRKFRSIDVKEIQARGKLEYIQSLLQSDPMNKHLLKMEKEAKEEHLKAGDKR</sequence>
<name>A0AAN9E8N1_CROPI</name>
<feature type="compositionally biased region" description="Acidic residues" evidence="1">
    <location>
        <begin position="31"/>
        <end position="42"/>
    </location>
</feature>
<evidence type="ECO:0000256" key="1">
    <source>
        <dbReference type="SAM" id="MobiDB-lite"/>
    </source>
</evidence>
<evidence type="ECO:0000313" key="2">
    <source>
        <dbReference type="EMBL" id="KAK7251055.1"/>
    </source>
</evidence>
<dbReference type="Proteomes" id="UP001372338">
    <property type="component" value="Unassembled WGS sequence"/>
</dbReference>
<organism evidence="2 3">
    <name type="scientific">Crotalaria pallida</name>
    <name type="common">Smooth rattlebox</name>
    <name type="synonym">Crotalaria striata</name>
    <dbReference type="NCBI Taxonomy" id="3830"/>
    <lineage>
        <taxon>Eukaryota</taxon>
        <taxon>Viridiplantae</taxon>
        <taxon>Streptophyta</taxon>
        <taxon>Embryophyta</taxon>
        <taxon>Tracheophyta</taxon>
        <taxon>Spermatophyta</taxon>
        <taxon>Magnoliopsida</taxon>
        <taxon>eudicotyledons</taxon>
        <taxon>Gunneridae</taxon>
        <taxon>Pentapetalae</taxon>
        <taxon>rosids</taxon>
        <taxon>fabids</taxon>
        <taxon>Fabales</taxon>
        <taxon>Fabaceae</taxon>
        <taxon>Papilionoideae</taxon>
        <taxon>50 kb inversion clade</taxon>
        <taxon>genistoids sensu lato</taxon>
        <taxon>core genistoids</taxon>
        <taxon>Crotalarieae</taxon>
        <taxon>Crotalaria</taxon>
    </lineage>
</organism>
<proteinExistence type="predicted"/>
<dbReference type="AlphaFoldDB" id="A0AAN9E8N1"/>
<gene>
    <name evidence="2" type="ORF">RIF29_33928</name>
</gene>
<evidence type="ECO:0000313" key="3">
    <source>
        <dbReference type="Proteomes" id="UP001372338"/>
    </source>
</evidence>
<feature type="region of interest" description="Disordered" evidence="1">
    <location>
        <begin position="1"/>
        <end position="49"/>
    </location>
</feature>
<comment type="caution">
    <text evidence="2">The sequence shown here is derived from an EMBL/GenBank/DDBJ whole genome shotgun (WGS) entry which is preliminary data.</text>
</comment>
<protein>
    <submittedName>
        <fullName evidence="2">Uncharacterized protein</fullName>
    </submittedName>
</protein>
<dbReference type="EMBL" id="JAYWIO010000007">
    <property type="protein sequence ID" value="KAK7251055.1"/>
    <property type="molecule type" value="Genomic_DNA"/>
</dbReference>
<feature type="compositionally biased region" description="Basic and acidic residues" evidence="1">
    <location>
        <begin position="73"/>
        <end position="91"/>
    </location>
</feature>
<feature type="region of interest" description="Disordered" evidence="1">
    <location>
        <begin position="72"/>
        <end position="95"/>
    </location>
</feature>